<dbReference type="InterPro" id="IPR025405">
    <property type="entry name" value="DUF4131"/>
</dbReference>
<evidence type="ECO:0000256" key="3">
    <source>
        <dbReference type="ARBA" id="ARBA00022692"/>
    </source>
</evidence>
<protein>
    <submittedName>
        <fullName evidence="11">ComEC/Rec2 family competence protein</fullName>
    </submittedName>
</protein>
<dbReference type="InterPro" id="IPR052159">
    <property type="entry name" value="Competence_DNA_uptake"/>
</dbReference>
<dbReference type="CDD" id="cd07731">
    <property type="entry name" value="ComA-like_MBL-fold"/>
    <property type="match status" value="1"/>
</dbReference>
<feature type="transmembrane region" description="Helical" evidence="9">
    <location>
        <begin position="301"/>
        <end position="323"/>
    </location>
</feature>
<dbReference type="Proteomes" id="UP001161691">
    <property type="component" value="Unassembled WGS sequence"/>
</dbReference>
<feature type="transmembrane region" description="Helical" evidence="9">
    <location>
        <begin position="31"/>
        <end position="48"/>
    </location>
</feature>
<keyword evidence="4 9" id="KW-1133">Transmembrane helix</keyword>
<dbReference type="PANTHER" id="PTHR30619">
    <property type="entry name" value="DNA INTERNALIZATION/COMPETENCE PROTEIN COMEC/REC2"/>
    <property type="match status" value="1"/>
</dbReference>
<dbReference type="SMART" id="SM00849">
    <property type="entry name" value="Lactamase_B"/>
    <property type="match status" value="1"/>
</dbReference>
<comment type="catalytic activity">
    <reaction evidence="8">
        <text>3',5'-cyclic UMP + H2O = UMP + H(+)</text>
        <dbReference type="Rhea" id="RHEA:70575"/>
        <dbReference type="ChEBI" id="CHEBI:15377"/>
        <dbReference type="ChEBI" id="CHEBI:15378"/>
        <dbReference type="ChEBI" id="CHEBI:57865"/>
        <dbReference type="ChEBI" id="CHEBI:184387"/>
    </reaction>
    <physiologicalReaction direction="left-to-right" evidence="8">
        <dbReference type="Rhea" id="RHEA:70576"/>
    </physiologicalReaction>
</comment>
<dbReference type="Pfam" id="PF00753">
    <property type="entry name" value="Lactamase_B"/>
    <property type="match status" value="1"/>
</dbReference>
<evidence type="ECO:0000256" key="6">
    <source>
        <dbReference type="ARBA" id="ARBA00034221"/>
    </source>
</evidence>
<dbReference type="NCBIfam" id="TIGR00360">
    <property type="entry name" value="ComEC_N-term"/>
    <property type="match status" value="1"/>
</dbReference>
<keyword evidence="5 9" id="KW-0472">Membrane</keyword>
<evidence type="ECO:0000256" key="4">
    <source>
        <dbReference type="ARBA" id="ARBA00022989"/>
    </source>
</evidence>
<feature type="domain" description="Metallo-beta-lactamase" evidence="10">
    <location>
        <begin position="646"/>
        <end position="846"/>
    </location>
</feature>
<feature type="transmembrane region" description="Helical" evidence="9">
    <location>
        <begin position="335"/>
        <end position="352"/>
    </location>
</feature>
<dbReference type="InterPro" id="IPR001279">
    <property type="entry name" value="Metallo-B-lactamas"/>
</dbReference>
<evidence type="ECO:0000259" key="10">
    <source>
        <dbReference type="SMART" id="SM00849"/>
    </source>
</evidence>
<dbReference type="Gene3D" id="3.60.15.10">
    <property type="entry name" value="Ribonuclease Z/Hydroxyacylglutathione hydrolase-like"/>
    <property type="match status" value="1"/>
</dbReference>
<evidence type="ECO:0000256" key="5">
    <source>
        <dbReference type="ARBA" id="ARBA00023136"/>
    </source>
</evidence>
<dbReference type="InterPro" id="IPR036866">
    <property type="entry name" value="RibonucZ/Hydroxyglut_hydro"/>
</dbReference>
<dbReference type="Pfam" id="PF03772">
    <property type="entry name" value="Competence"/>
    <property type="match status" value="1"/>
</dbReference>
<dbReference type="EMBL" id="JAGRPV010000001">
    <property type="protein sequence ID" value="MDI4646700.1"/>
    <property type="molecule type" value="Genomic_DNA"/>
</dbReference>
<dbReference type="SUPFAM" id="SSF56281">
    <property type="entry name" value="Metallo-hydrolase/oxidoreductase"/>
    <property type="match status" value="1"/>
</dbReference>
<evidence type="ECO:0000256" key="7">
    <source>
        <dbReference type="ARBA" id="ARBA00034301"/>
    </source>
</evidence>
<keyword evidence="12" id="KW-1185">Reference proteome</keyword>
<dbReference type="RefSeq" id="WP_282909529.1">
    <property type="nucleotide sequence ID" value="NZ_JAGRPV010000001.1"/>
</dbReference>
<comment type="catalytic activity">
    <reaction evidence="6">
        <text>3',5'-cyclic CMP + H2O = CMP + H(+)</text>
        <dbReference type="Rhea" id="RHEA:72675"/>
        <dbReference type="ChEBI" id="CHEBI:15377"/>
        <dbReference type="ChEBI" id="CHEBI:15378"/>
        <dbReference type="ChEBI" id="CHEBI:58003"/>
        <dbReference type="ChEBI" id="CHEBI:60377"/>
    </reaction>
    <physiologicalReaction direction="left-to-right" evidence="6">
        <dbReference type="Rhea" id="RHEA:72676"/>
    </physiologicalReaction>
</comment>
<organism evidence="11 12">
    <name type="scientific">Cohnella hashimotonis</name>
    <dbReference type="NCBI Taxonomy" id="2826895"/>
    <lineage>
        <taxon>Bacteria</taxon>
        <taxon>Bacillati</taxon>
        <taxon>Bacillota</taxon>
        <taxon>Bacilli</taxon>
        <taxon>Bacillales</taxon>
        <taxon>Paenibacillaceae</taxon>
        <taxon>Cohnella</taxon>
    </lineage>
</organism>
<dbReference type="PANTHER" id="PTHR30619:SF1">
    <property type="entry name" value="RECOMBINATION PROTEIN 2"/>
    <property type="match status" value="1"/>
</dbReference>
<proteinExistence type="predicted"/>
<evidence type="ECO:0000256" key="1">
    <source>
        <dbReference type="ARBA" id="ARBA00004651"/>
    </source>
</evidence>
<comment type="subcellular location">
    <subcellularLocation>
        <location evidence="1">Cell membrane</location>
        <topology evidence="1">Multi-pass membrane protein</topology>
    </subcellularLocation>
</comment>
<gene>
    <name evidence="11" type="ORF">KB449_17115</name>
</gene>
<evidence type="ECO:0000256" key="9">
    <source>
        <dbReference type="SAM" id="Phobius"/>
    </source>
</evidence>
<evidence type="ECO:0000256" key="2">
    <source>
        <dbReference type="ARBA" id="ARBA00022475"/>
    </source>
</evidence>
<reference evidence="11" key="1">
    <citation type="submission" date="2023-04" db="EMBL/GenBank/DDBJ databases">
        <title>Comparative genomic analysis of Cohnella hashimotonis sp. nov., isolated from the International Space Station.</title>
        <authorList>
            <person name="Venkateswaran K."/>
            <person name="Simpson A."/>
        </authorList>
    </citation>
    <scope>NUCLEOTIDE SEQUENCE</scope>
    <source>
        <strain evidence="11">F6_2S_P_1</strain>
    </source>
</reference>
<feature type="transmembrane region" description="Helical" evidence="9">
    <location>
        <begin position="392"/>
        <end position="411"/>
    </location>
</feature>
<keyword evidence="3 9" id="KW-0812">Transmembrane</keyword>
<name>A0ABT6TJ02_9BACL</name>
<accession>A0ABT6TJ02</accession>
<dbReference type="InterPro" id="IPR035681">
    <property type="entry name" value="ComA-like_MBL"/>
</dbReference>
<feature type="transmembrane region" description="Helical" evidence="9">
    <location>
        <begin position="358"/>
        <end position="380"/>
    </location>
</feature>
<evidence type="ECO:0000313" key="11">
    <source>
        <dbReference type="EMBL" id="MDI4646700.1"/>
    </source>
</evidence>
<evidence type="ECO:0000256" key="8">
    <source>
        <dbReference type="ARBA" id="ARBA00048505"/>
    </source>
</evidence>
<evidence type="ECO:0000313" key="12">
    <source>
        <dbReference type="Proteomes" id="UP001161691"/>
    </source>
</evidence>
<dbReference type="InterPro" id="IPR004477">
    <property type="entry name" value="ComEC_N"/>
</dbReference>
<dbReference type="Pfam" id="PF13567">
    <property type="entry name" value="DUF4131"/>
    <property type="match status" value="1"/>
</dbReference>
<feature type="transmembrane region" description="Helical" evidence="9">
    <location>
        <begin position="423"/>
        <end position="447"/>
    </location>
</feature>
<feature type="transmembrane region" description="Helical" evidence="9">
    <location>
        <begin position="262"/>
        <end position="281"/>
    </location>
</feature>
<comment type="function">
    <text evidence="7">Counteracts the endogenous Pycsar antiviral defense system. Phosphodiesterase that enables metal-dependent hydrolysis of host cyclic nucleotide Pycsar defense signals such as cCMP and cUMP.</text>
</comment>
<sequence length="920" mass="99510">MDRRPLVCVAGFWVAGSGVWSVRHGLPATLVYVGIVAALTAFVLAGRIRPRTGALCAAALLLSAGLRIWNESGHGSDLTAAWTGPEGRSVIASGRLLEPAAIDGDTVTFPLRASLVRSGDEAALRTVEKLLIRVRLSAEEELATAASWKRGISVEVAGTLKLPADAGNFGGFDYRHYLSRQDIYWTVSAKGAEAVRRTNGRVPLLDRTLRWFDESREAIGKLTDQLYGKKDAGYMKGLVAGIVDDIDPEQYDDFSRLGLTHVLAISGLHVAVVVYILLMLGKLVRWTRERSLGFAASAMPVYMLLTGASPSAVRACLMSMIALWLARQGKLKDGLHLLAASALIMVVWRPSVVEDVSFQLSFIVTAGLLLCVPVMNELLAIRIRSPFIRSSLAVALTAQLFSFPVTAYYFHQLHLLSLLANLVLVPFISFVVMPLGMAALALGAVWLPLGLVAAKLATLCNRATFAATDWLGSVKALATVWHQPDFIWVLAFYALLLATLAFARRSLRLREELAATAEAAAAQLAASDPFDPDERAERIAAYAGGAQTGGEWTEPLHGPLLRPRSVFPSAVAPEESVSAGWRSKRASATSPFGEGLAAIRFSLNARRIRRLSAALFALSWLGMLAWEAPPVELDRTGAVSFLDVGQGDSILITTGSGLHVLVDAGGTVTFGASKEPWRLRKDPYEVGRKTLVPLLKQRGIRRLDALVLTHLDADHIGGAHAIIRELQVGRIWFNGTIKPDADVLRLFHEAIDAGIPLYAIEAGATWRPDASATFEALYPLNSDGDDRIPSIGEQNDMSVVLRLTLYGRVFVLPGDLEASGETAVLGELRRRVGEGATAIDVLKAGHHGSKTSTTAPWLAWWNPTDVVVSAGKNNLYGHPHAEIVDRILASGAALERTDIQGEIAYRVRPDGRLERRTKRP</sequence>
<feature type="transmembrane region" description="Helical" evidence="9">
    <location>
        <begin position="486"/>
        <end position="503"/>
    </location>
</feature>
<comment type="caution">
    <text evidence="11">The sequence shown here is derived from an EMBL/GenBank/DDBJ whole genome shotgun (WGS) entry which is preliminary data.</text>
</comment>
<keyword evidence="2" id="KW-1003">Cell membrane</keyword>